<dbReference type="EMBL" id="RJKE01000001">
    <property type="protein sequence ID" value="ROO89498.1"/>
    <property type="molecule type" value="Genomic_DNA"/>
</dbReference>
<comment type="caution">
    <text evidence="2">The sequence shown here is derived from an EMBL/GenBank/DDBJ whole genome shotgun (WGS) entry which is preliminary data.</text>
</comment>
<evidence type="ECO:0000313" key="3">
    <source>
        <dbReference type="Proteomes" id="UP000272400"/>
    </source>
</evidence>
<keyword evidence="1" id="KW-0812">Transmembrane</keyword>
<keyword evidence="1" id="KW-0472">Membrane</keyword>
<keyword evidence="3" id="KW-1185">Reference proteome</keyword>
<evidence type="ECO:0000313" key="2">
    <source>
        <dbReference type="EMBL" id="ROO89498.1"/>
    </source>
</evidence>
<gene>
    <name evidence="2" type="ORF">EDD29_7195</name>
</gene>
<evidence type="ECO:0008006" key="4">
    <source>
        <dbReference type="Google" id="ProtNLM"/>
    </source>
</evidence>
<name>A0A3N1D8T4_9ACTN</name>
<proteinExistence type="predicted"/>
<dbReference type="Proteomes" id="UP000272400">
    <property type="component" value="Unassembled WGS sequence"/>
</dbReference>
<protein>
    <recommendedName>
        <fullName evidence="4">Nuclease-like protein</fullName>
    </recommendedName>
</protein>
<feature type="transmembrane region" description="Helical" evidence="1">
    <location>
        <begin position="43"/>
        <end position="74"/>
    </location>
</feature>
<dbReference type="RefSeq" id="WP_148086203.1">
    <property type="nucleotide sequence ID" value="NZ_RJKE01000001.1"/>
</dbReference>
<evidence type="ECO:0000256" key="1">
    <source>
        <dbReference type="SAM" id="Phobius"/>
    </source>
</evidence>
<reference evidence="2 3" key="1">
    <citation type="submission" date="2018-11" db="EMBL/GenBank/DDBJ databases">
        <title>Sequencing the genomes of 1000 actinobacteria strains.</title>
        <authorList>
            <person name="Klenk H.-P."/>
        </authorList>
    </citation>
    <scope>NUCLEOTIDE SEQUENCE [LARGE SCALE GENOMIC DNA]</scope>
    <source>
        <strain evidence="2 3">DSM 44254</strain>
    </source>
</reference>
<dbReference type="AlphaFoldDB" id="A0A3N1D8T4"/>
<keyword evidence="1" id="KW-1133">Transmembrane helix</keyword>
<organism evidence="2 3">
    <name type="scientific">Actinocorallia herbida</name>
    <dbReference type="NCBI Taxonomy" id="58109"/>
    <lineage>
        <taxon>Bacteria</taxon>
        <taxon>Bacillati</taxon>
        <taxon>Actinomycetota</taxon>
        <taxon>Actinomycetes</taxon>
        <taxon>Streptosporangiales</taxon>
        <taxon>Thermomonosporaceae</taxon>
        <taxon>Actinocorallia</taxon>
    </lineage>
</organism>
<dbReference type="OrthoDB" id="4246706at2"/>
<accession>A0A3N1D8T4</accession>
<sequence length="255" mass="28010">MFGNNIYQKENPALVGGSRQQVYEQLWEADTEKRKRTRRRGSVVALLVGYLFGVLVGGLAFYWAIGFAVAFLAYDGVRFLRTRAASRVWRYGEDGSMGTSRALRLLEIAGRGRFAVLHRRAIPGHGIVSHLVASPGRLWLVQNVVHAPDLDVTAVRGRLFYGKDSQSRLVEGWEAMARKVSEALSQEMDLPVKASVVVAVHGGRAGRSRMTAGGVVLMRSWRVPLWIRARAGDGAASPQEIALTAQRLFGPGKAL</sequence>